<dbReference type="PANTHER" id="PTHR43081:SF19">
    <property type="entry name" value="PH-SENSITIVE ADENYLATE CYCLASE RV1264"/>
    <property type="match status" value="1"/>
</dbReference>
<dbReference type="Gene3D" id="3.30.70.1230">
    <property type="entry name" value="Nucleotide cyclase"/>
    <property type="match status" value="1"/>
</dbReference>
<evidence type="ECO:0000313" key="3">
    <source>
        <dbReference type="Proteomes" id="UP000626220"/>
    </source>
</evidence>
<dbReference type="CDD" id="cd07302">
    <property type="entry name" value="CHD"/>
    <property type="match status" value="1"/>
</dbReference>
<dbReference type="EMBL" id="BNCJ01000004">
    <property type="protein sequence ID" value="GHF49586.1"/>
    <property type="molecule type" value="Genomic_DNA"/>
</dbReference>
<name>A0A8J3GXF3_9RHOB</name>
<dbReference type="GO" id="GO:0004016">
    <property type="term" value="F:adenylate cyclase activity"/>
    <property type="evidence" value="ECO:0007669"/>
    <property type="project" value="UniProtKB-ARBA"/>
</dbReference>
<comment type="caution">
    <text evidence="2">The sequence shown here is derived from an EMBL/GenBank/DDBJ whole genome shotgun (WGS) entry which is preliminary data.</text>
</comment>
<proteinExistence type="predicted"/>
<reference evidence="2" key="2">
    <citation type="submission" date="2020-09" db="EMBL/GenBank/DDBJ databases">
        <authorList>
            <person name="Sun Q."/>
            <person name="Kim S."/>
        </authorList>
    </citation>
    <scope>NUCLEOTIDE SEQUENCE</scope>
    <source>
        <strain evidence="2">KCTC 42650</strain>
    </source>
</reference>
<dbReference type="GO" id="GO:0035556">
    <property type="term" value="P:intracellular signal transduction"/>
    <property type="evidence" value="ECO:0007669"/>
    <property type="project" value="InterPro"/>
</dbReference>
<accession>A0A8J3GXF3</accession>
<dbReference type="AlphaFoldDB" id="A0A8J3GXF3"/>
<dbReference type="SUPFAM" id="SSF55073">
    <property type="entry name" value="Nucleotide cyclase"/>
    <property type="match status" value="1"/>
</dbReference>
<gene>
    <name evidence="2" type="ORF">GCM10017056_21710</name>
</gene>
<reference evidence="2" key="1">
    <citation type="journal article" date="2014" name="Int. J. Syst. Evol. Microbiol.">
        <title>Complete genome sequence of Corynebacterium casei LMG S-19264T (=DSM 44701T), isolated from a smear-ripened cheese.</title>
        <authorList>
            <consortium name="US DOE Joint Genome Institute (JGI-PGF)"/>
            <person name="Walter F."/>
            <person name="Albersmeier A."/>
            <person name="Kalinowski J."/>
            <person name="Ruckert C."/>
        </authorList>
    </citation>
    <scope>NUCLEOTIDE SEQUENCE</scope>
    <source>
        <strain evidence="2">KCTC 42650</strain>
    </source>
</reference>
<feature type="domain" description="Guanylate cyclase" evidence="1">
    <location>
        <begin position="30"/>
        <end position="138"/>
    </location>
</feature>
<dbReference type="GO" id="GO:0006171">
    <property type="term" value="P:cAMP biosynthetic process"/>
    <property type="evidence" value="ECO:0007669"/>
    <property type="project" value="TreeGrafter"/>
</dbReference>
<dbReference type="InterPro" id="IPR001054">
    <property type="entry name" value="A/G_cyclase"/>
</dbReference>
<sequence length="241" mass="25773">MGYHAPKRQHRSLAMHVSEHDRSTPATSVTIAFIDLAGFSAITDIYGDEAALALLTTFEALVHDAIEGHAPPVKWMGDEVMLVFPDPMTALGALGRLLSACRQQPRLPLTRVAVHHGPVLQRAGDFFGSTVNIAARVASLAGPGQLLATEAIAKMAEEEGISMRALGPTAIRSLPAPLALYELYLAPAPDPAWIDPVCKMLAPFAPFGRDAPDQPWFCSAQCAAAFARSPWAYPLPSVARD</sequence>
<evidence type="ECO:0000313" key="2">
    <source>
        <dbReference type="EMBL" id="GHF49586.1"/>
    </source>
</evidence>
<dbReference type="InterPro" id="IPR029787">
    <property type="entry name" value="Nucleotide_cyclase"/>
</dbReference>
<evidence type="ECO:0000259" key="1">
    <source>
        <dbReference type="PROSITE" id="PS50125"/>
    </source>
</evidence>
<dbReference type="Pfam" id="PF00211">
    <property type="entry name" value="Guanylate_cyc"/>
    <property type="match status" value="1"/>
</dbReference>
<organism evidence="2 3">
    <name type="scientific">Seohaeicola zhoushanensis</name>
    <dbReference type="NCBI Taxonomy" id="1569283"/>
    <lineage>
        <taxon>Bacteria</taxon>
        <taxon>Pseudomonadati</taxon>
        <taxon>Pseudomonadota</taxon>
        <taxon>Alphaproteobacteria</taxon>
        <taxon>Rhodobacterales</taxon>
        <taxon>Roseobacteraceae</taxon>
        <taxon>Seohaeicola</taxon>
    </lineage>
</organism>
<dbReference type="PROSITE" id="PS50125">
    <property type="entry name" value="GUANYLATE_CYCLASE_2"/>
    <property type="match status" value="1"/>
</dbReference>
<dbReference type="InterPro" id="IPR050697">
    <property type="entry name" value="Adenylyl/Guanylyl_Cyclase_3/4"/>
</dbReference>
<protein>
    <recommendedName>
        <fullName evidence="1">Guanylate cyclase domain-containing protein</fullName>
    </recommendedName>
</protein>
<dbReference type="Proteomes" id="UP000626220">
    <property type="component" value="Unassembled WGS sequence"/>
</dbReference>
<keyword evidence="3" id="KW-1185">Reference proteome</keyword>
<dbReference type="PANTHER" id="PTHR43081">
    <property type="entry name" value="ADENYLATE CYCLASE, TERMINAL-DIFFERENTIATION SPECIFIC-RELATED"/>
    <property type="match status" value="1"/>
</dbReference>